<protein>
    <submittedName>
        <fullName evidence="1">Uncharacterized protein</fullName>
    </submittedName>
</protein>
<organism evidence="1 2">
    <name type="scientific">Solirubrobacter deserti</name>
    <dbReference type="NCBI Taxonomy" id="2282478"/>
    <lineage>
        <taxon>Bacteria</taxon>
        <taxon>Bacillati</taxon>
        <taxon>Actinomycetota</taxon>
        <taxon>Thermoleophilia</taxon>
        <taxon>Solirubrobacterales</taxon>
        <taxon>Solirubrobacteraceae</taxon>
        <taxon>Solirubrobacter</taxon>
    </lineage>
</organism>
<proteinExistence type="predicted"/>
<dbReference type="Proteomes" id="UP001147700">
    <property type="component" value="Unassembled WGS sequence"/>
</dbReference>
<evidence type="ECO:0000313" key="1">
    <source>
        <dbReference type="EMBL" id="MDA0138439.1"/>
    </source>
</evidence>
<name>A0ABT4RIR4_9ACTN</name>
<accession>A0ABT4RIR4</accession>
<reference evidence="1" key="1">
    <citation type="submission" date="2022-10" db="EMBL/GenBank/DDBJ databases">
        <title>The WGS of Solirubrobacter sp. CPCC 204708.</title>
        <authorList>
            <person name="Jiang Z."/>
        </authorList>
    </citation>
    <scope>NUCLEOTIDE SEQUENCE</scope>
    <source>
        <strain evidence="1">CPCC 204708</strain>
    </source>
</reference>
<sequence>MDYRVIQEFTLPGDPPTQDRLDRLRARLTAAAPGASIELGIGRMLVHMTVSATDAERAVASARDTASGVLGRRAAHAEIAP</sequence>
<evidence type="ECO:0000313" key="2">
    <source>
        <dbReference type="Proteomes" id="UP001147700"/>
    </source>
</evidence>
<dbReference type="RefSeq" id="WP_202958448.1">
    <property type="nucleotide sequence ID" value="NZ_JAPCID010000016.1"/>
</dbReference>
<gene>
    <name evidence="1" type="ORF">OJ962_13130</name>
</gene>
<dbReference type="EMBL" id="JAPCID010000016">
    <property type="protein sequence ID" value="MDA0138439.1"/>
    <property type="molecule type" value="Genomic_DNA"/>
</dbReference>
<comment type="caution">
    <text evidence="1">The sequence shown here is derived from an EMBL/GenBank/DDBJ whole genome shotgun (WGS) entry which is preliminary data.</text>
</comment>
<keyword evidence="2" id="KW-1185">Reference proteome</keyword>